<keyword evidence="2" id="KW-1185">Reference proteome</keyword>
<gene>
    <name evidence="1" type="ORF">DEM27_28615</name>
</gene>
<organism evidence="1 2">
    <name type="scientific">Metarhizobium album</name>
    <dbReference type="NCBI Taxonomy" id="2182425"/>
    <lineage>
        <taxon>Bacteria</taxon>
        <taxon>Pseudomonadati</taxon>
        <taxon>Pseudomonadota</taxon>
        <taxon>Alphaproteobacteria</taxon>
        <taxon>Hyphomicrobiales</taxon>
        <taxon>Rhizobiaceae</taxon>
        <taxon>Metarhizobium</taxon>
    </lineage>
</organism>
<proteinExistence type="predicted"/>
<evidence type="ECO:0000313" key="2">
    <source>
        <dbReference type="Proteomes" id="UP000245252"/>
    </source>
</evidence>
<sequence>MTIETSPLDAVRIAADWIAQQPSGVRIPDIRDRFGLSALEACQAIKLARNVEPKEATSP</sequence>
<name>A0A2U2DHV2_9HYPH</name>
<reference evidence="1 2" key="1">
    <citation type="submission" date="2018-05" db="EMBL/GenBank/DDBJ databases">
        <title>The draft genome of strain NS-104.</title>
        <authorList>
            <person name="Hang P."/>
            <person name="Jiang J."/>
        </authorList>
    </citation>
    <scope>NUCLEOTIDE SEQUENCE [LARGE SCALE GENOMIC DNA]</scope>
    <source>
        <strain evidence="1 2">NS-104</strain>
    </source>
</reference>
<dbReference type="OrthoDB" id="8382332at2"/>
<dbReference type="AlphaFoldDB" id="A0A2U2DHV2"/>
<protein>
    <submittedName>
        <fullName evidence="1">Uncharacterized protein</fullName>
    </submittedName>
</protein>
<comment type="caution">
    <text evidence="1">The sequence shown here is derived from an EMBL/GenBank/DDBJ whole genome shotgun (WGS) entry which is preliminary data.</text>
</comment>
<dbReference type="RefSeq" id="WP_109461790.1">
    <property type="nucleotide sequence ID" value="NZ_QFBC01000020.1"/>
</dbReference>
<evidence type="ECO:0000313" key="1">
    <source>
        <dbReference type="EMBL" id="PWE52893.1"/>
    </source>
</evidence>
<dbReference type="EMBL" id="QFBC01000020">
    <property type="protein sequence ID" value="PWE52893.1"/>
    <property type="molecule type" value="Genomic_DNA"/>
</dbReference>
<accession>A0A2U2DHV2</accession>
<dbReference type="Proteomes" id="UP000245252">
    <property type="component" value="Unassembled WGS sequence"/>
</dbReference>